<evidence type="ECO:0000256" key="8">
    <source>
        <dbReference type="PROSITE-ProRule" id="PRU01091"/>
    </source>
</evidence>
<organism evidence="11 12">
    <name type="scientific">Cellulomonas uda</name>
    <dbReference type="NCBI Taxonomy" id="1714"/>
    <lineage>
        <taxon>Bacteria</taxon>
        <taxon>Bacillati</taxon>
        <taxon>Actinomycetota</taxon>
        <taxon>Actinomycetes</taxon>
        <taxon>Micrococcales</taxon>
        <taxon>Cellulomonadaceae</taxon>
        <taxon>Cellulomonas</taxon>
    </lineage>
</organism>
<keyword evidence="3" id="KW-0902">Two-component regulatory system</keyword>
<accession>A0A4Y3KBG0</accession>
<dbReference type="AlphaFoldDB" id="A0A4Y3KBG0"/>
<dbReference type="Proteomes" id="UP000315842">
    <property type="component" value="Unassembled WGS sequence"/>
</dbReference>
<keyword evidence="5 8" id="KW-0238">DNA-binding</keyword>
<dbReference type="SMART" id="SM00862">
    <property type="entry name" value="Trans_reg_C"/>
    <property type="match status" value="1"/>
</dbReference>
<comment type="subcellular location">
    <subcellularLocation>
        <location evidence="1">Cytoplasm</location>
    </subcellularLocation>
</comment>
<feature type="DNA-binding region" description="OmpR/PhoB-type" evidence="8">
    <location>
        <begin position="130"/>
        <end position="223"/>
    </location>
</feature>
<keyword evidence="4" id="KW-0805">Transcription regulation</keyword>
<proteinExistence type="predicted"/>
<evidence type="ECO:0000256" key="2">
    <source>
        <dbReference type="ARBA" id="ARBA00022553"/>
    </source>
</evidence>
<dbReference type="PANTHER" id="PTHR48111">
    <property type="entry name" value="REGULATOR OF RPOS"/>
    <property type="match status" value="1"/>
</dbReference>
<evidence type="ECO:0000256" key="6">
    <source>
        <dbReference type="ARBA" id="ARBA00023163"/>
    </source>
</evidence>
<feature type="domain" description="OmpR/PhoB-type" evidence="10">
    <location>
        <begin position="130"/>
        <end position="223"/>
    </location>
</feature>
<evidence type="ECO:0000259" key="10">
    <source>
        <dbReference type="PROSITE" id="PS51755"/>
    </source>
</evidence>
<dbReference type="Gene3D" id="3.40.50.2300">
    <property type="match status" value="1"/>
</dbReference>
<dbReference type="GO" id="GO:0000156">
    <property type="term" value="F:phosphorelay response regulator activity"/>
    <property type="evidence" value="ECO:0007669"/>
    <property type="project" value="TreeGrafter"/>
</dbReference>
<feature type="modified residue" description="4-aspartylphosphate" evidence="7">
    <location>
        <position position="56"/>
    </location>
</feature>
<dbReference type="Gene3D" id="1.10.10.10">
    <property type="entry name" value="Winged helix-like DNA-binding domain superfamily/Winged helix DNA-binding domain"/>
    <property type="match status" value="1"/>
</dbReference>
<evidence type="ECO:0000313" key="12">
    <source>
        <dbReference type="Proteomes" id="UP000315842"/>
    </source>
</evidence>
<dbReference type="CDD" id="cd00383">
    <property type="entry name" value="trans_reg_C"/>
    <property type="match status" value="1"/>
</dbReference>
<evidence type="ECO:0000313" key="11">
    <source>
        <dbReference type="EMBL" id="GEA80714.1"/>
    </source>
</evidence>
<keyword evidence="12" id="KW-1185">Reference proteome</keyword>
<dbReference type="InterPro" id="IPR011006">
    <property type="entry name" value="CheY-like_superfamily"/>
</dbReference>
<dbReference type="InterPro" id="IPR039420">
    <property type="entry name" value="WalR-like"/>
</dbReference>
<keyword evidence="2 7" id="KW-0597">Phosphoprotein</keyword>
<dbReference type="InterPro" id="IPR016032">
    <property type="entry name" value="Sig_transdc_resp-reg_C-effctor"/>
</dbReference>
<feature type="domain" description="Response regulatory" evidence="9">
    <location>
        <begin position="7"/>
        <end position="121"/>
    </location>
</feature>
<dbReference type="SUPFAM" id="SSF52172">
    <property type="entry name" value="CheY-like"/>
    <property type="match status" value="1"/>
</dbReference>
<dbReference type="RefSeq" id="WP_174773831.1">
    <property type="nucleotide sequence ID" value="NZ_BJLP01000015.1"/>
</dbReference>
<evidence type="ECO:0000259" key="9">
    <source>
        <dbReference type="PROSITE" id="PS50110"/>
    </source>
</evidence>
<evidence type="ECO:0000256" key="5">
    <source>
        <dbReference type="ARBA" id="ARBA00023125"/>
    </source>
</evidence>
<dbReference type="Pfam" id="PF00486">
    <property type="entry name" value="Trans_reg_C"/>
    <property type="match status" value="1"/>
</dbReference>
<gene>
    <name evidence="11" type="ORF">CUD01_11580</name>
</gene>
<dbReference type="PROSITE" id="PS51755">
    <property type="entry name" value="OMPR_PHOB"/>
    <property type="match status" value="1"/>
</dbReference>
<dbReference type="GO" id="GO:0005829">
    <property type="term" value="C:cytosol"/>
    <property type="evidence" value="ECO:0007669"/>
    <property type="project" value="TreeGrafter"/>
</dbReference>
<evidence type="ECO:0000256" key="4">
    <source>
        <dbReference type="ARBA" id="ARBA00023015"/>
    </source>
</evidence>
<evidence type="ECO:0000256" key="1">
    <source>
        <dbReference type="ARBA" id="ARBA00004496"/>
    </source>
</evidence>
<dbReference type="SMART" id="SM00448">
    <property type="entry name" value="REC"/>
    <property type="match status" value="1"/>
</dbReference>
<protein>
    <submittedName>
        <fullName evidence="11">Transcriptional regulator</fullName>
    </submittedName>
</protein>
<dbReference type="GO" id="GO:0032993">
    <property type="term" value="C:protein-DNA complex"/>
    <property type="evidence" value="ECO:0007669"/>
    <property type="project" value="TreeGrafter"/>
</dbReference>
<dbReference type="GO" id="GO:0006355">
    <property type="term" value="P:regulation of DNA-templated transcription"/>
    <property type="evidence" value="ECO:0007669"/>
    <property type="project" value="InterPro"/>
</dbReference>
<comment type="caution">
    <text evidence="11">The sequence shown here is derived from an EMBL/GenBank/DDBJ whole genome shotgun (WGS) entry which is preliminary data.</text>
</comment>
<dbReference type="InterPro" id="IPR001867">
    <property type="entry name" value="OmpR/PhoB-type_DNA-bd"/>
</dbReference>
<keyword evidence="6" id="KW-0804">Transcription</keyword>
<dbReference type="GO" id="GO:0000976">
    <property type="term" value="F:transcription cis-regulatory region binding"/>
    <property type="evidence" value="ECO:0007669"/>
    <property type="project" value="TreeGrafter"/>
</dbReference>
<dbReference type="Gene3D" id="6.10.250.690">
    <property type="match status" value="1"/>
</dbReference>
<dbReference type="EMBL" id="BJLP01000015">
    <property type="protein sequence ID" value="GEA80714.1"/>
    <property type="molecule type" value="Genomic_DNA"/>
</dbReference>
<reference evidence="11 12" key="1">
    <citation type="submission" date="2019-06" db="EMBL/GenBank/DDBJ databases">
        <title>Whole genome shotgun sequence of Cellulomonas uda NBRC 3747.</title>
        <authorList>
            <person name="Hosoyama A."/>
            <person name="Uohara A."/>
            <person name="Ohji S."/>
            <person name="Ichikawa N."/>
        </authorList>
    </citation>
    <scope>NUCLEOTIDE SEQUENCE [LARGE SCALE GENOMIC DNA]</scope>
    <source>
        <strain evidence="11 12">NBRC 3747</strain>
    </source>
</reference>
<dbReference type="InterPro" id="IPR001789">
    <property type="entry name" value="Sig_transdc_resp-reg_receiver"/>
</dbReference>
<dbReference type="InterPro" id="IPR036388">
    <property type="entry name" value="WH-like_DNA-bd_sf"/>
</dbReference>
<dbReference type="SUPFAM" id="SSF46894">
    <property type="entry name" value="C-terminal effector domain of the bipartite response regulators"/>
    <property type="match status" value="1"/>
</dbReference>
<sequence length="224" mass="24359">MTNDGVRVLLVEDDRELAGMLEEFLTDEGYRVDLARDGQRGLHLGLTRPFDLLVLDRGLPALEGLDLLTRLRARGVTAPALVLSALGNPADRVAGLDAGAEDYMGKPFDLDELAARLRALHRRAAGPVPTGVLRLGSRELDVRGRRVTGPDGTAVDLSERECSLLALLATRPRQVFSRADILTHVFDGADDEGVVDTYVYYLRRKLGRSAVATVRGLGYRLGDA</sequence>
<dbReference type="PROSITE" id="PS50110">
    <property type="entry name" value="RESPONSE_REGULATORY"/>
    <property type="match status" value="1"/>
</dbReference>
<name>A0A4Y3KBG0_CELUD</name>
<dbReference type="PANTHER" id="PTHR48111:SF22">
    <property type="entry name" value="REGULATOR OF RPOS"/>
    <property type="match status" value="1"/>
</dbReference>
<dbReference type="Pfam" id="PF00072">
    <property type="entry name" value="Response_reg"/>
    <property type="match status" value="1"/>
</dbReference>
<evidence type="ECO:0000256" key="3">
    <source>
        <dbReference type="ARBA" id="ARBA00023012"/>
    </source>
</evidence>
<evidence type="ECO:0000256" key="7">
    <source>
        <dbReference type="PROSITE-ProRule" id="PRU00169"/>
    </source>
</evidence>